<reference evidence="2" key="1">
    <citation type="submission" date="2019-04" db="EMBL/GenBank/DDBJ databases">
        <title>Genome assembly of Zosterops borbonicus 15179.</title>
        <authorList>
            <person name="Leroy T."/>
            <person name="Anselmetti Y."/>
            <person name="Tilak M.-K."/>
            <person name="Nabholz B."/>
        </authorList>
    </citation>
    <scope>NUCLEOTIDE SEQUENCE</scope>
    <source>
        <strain evidence="2">HGM_15179</strain>
        <tissue evidence="2">Muscle</tissue>
    </source>
</reference>
<keyword evidence="3" id="KW-1185">Reference proteome</keyword>
<accession>A0A8K1G8S5</accession>
<evidence type="ECO:0000256" key="1">
    <source>
        <dbReference type="SAM" id="MobiDB-lite"/>
    </source>
</evidence>
<protein>
    <submittedName>
        <fullName evidence="2">Uncharacterized protein</fullName>
    </submittedName>
</protein>
<evidence type="ECO:0000313" key="3">
    <source>
        <dbReference type="Proteomes" id="UP000796761"/>
    </source>
</evidence>
<dbReference type="AlphaFoldDB" id="A0A8K1G8S5"/>
<feature type="compositionally biased region" description="Gly residues" evidence="1">
    <location>
        <begin position="61"/>
        <end position="70"/>
    </location>
</feature>
<proteinExistence type="predicted"/>
<evidence type="ECO:0000313" key="2">
    <source>
        <dbReference type="EMBL" id="TRZ13887.1"/>
    </source>
</evidence>
<dbReference type="EMBL" id="SWJQ01000475">
    <property type="protein sequence ID" value="TRZ13887.1"/>
    <property type="molecule type" value="Genomic_DNA"/>
</dbReference>
<comment type="caution">
    <text evidence="2">The sequence shown here is derived from an EMBL/GenBank/DDBJ whole genome shotgun (WGS) entry which is preliminary data.</text>
</comment>
<dbReference type="OrthoDB" id="9219298at2759"/>
<feature type="region of interest" description="Disordered" evidence="1">
    <location>
        <begin position="45"/>
        <end position="77"/>
    </location>
</feature>
<gene>
    <name evidence="2" type="ORF">HGM15179_013212</name>
</gene>
<dbReference type="Proteomes" id="UP000796761">
    <property type="component" value="Unassembled WGS sequence"/>
</dbReference>
<organism evidence="2 3">
    <name type="scientific">Zosterops borbonicus</name>
    <dbReference type="NCBI Taxonomy" id="364589"/>
    <lineage>
        <taxon>Eukaryota</taxon>
        <taxon>Metazoa</taxon>
        <taxon>Chordata</taxon>
        <taxon>Craniata</taxon>
        <taxon>Vertebrata</taxon>
        <taxon>Euteleostomi</taxon>
        <taxon>Archelosauria</taxon>
        <taxon>Archosauria</taxon>
        <taxon>Dinosauria</taxon>
        <taxon>Saurischia</taxon>
        <taxon>Theropoda</taxon>
        <taxon>Coelurosauria</taxon>
        <taxon>Aves</taxon>
        <taxon>Neognathae</taxon>
        <taxon>Neoaves</taxon>
        <taxon>Telluraves</taxon>
        <taxon>Australaves</taxon>
        <taxon>Passeriformes</taxon>
        <taxon>Sylvioidea</taxon>
        <taxon>Zosteropidae</taxon>
        <taxon>Zosterops</taxon>
    </lineage>
</organism>
<sequence length="117" mass="12770">MPASSKMDVLLPKARPIRNGKTSVITYLKRQKSNCADAIVAREEWTENMGENNPADTKVTGEGGGGGAPGPGAEIPLQPRVQPMVRQLCPWSPWRITGMQRSICSPCRRPMPEQEVA</sequence>
<name>A0A8K1G8S5_9PASS</name>